<dbReference type="InterPro" id="IPR037278">
    <property type="entry name" value="ARFGAP/RecO"/>
</dbReference>
<keyword evidence="4" id="KW-1185">Reference proteome</keyword>
<dbReference type="PANTHER" id="PTHR46220">
    <property type="entry name" value="ADP-RIBOSYLATION FACTOR GTPASE-ACTIVATING PROTEIN AGD12"/>
    <property type="match status" value="1"/>
</dbReference>
<dbReference type="PROSITE" id="PS50115">
    <property type="entry name" value="ARFGAP"/>
    <property type="match status" value="1"/>
</dbReference>
<dbReference type="InterPro" id="IPR038508">
    <property type="entry name" value="ArfGAP_dom_sf"/>
</dbReference>
<accession>A0AAX6GCL1</accession>
<comment type="caution">
    <text evidence="3">The sequence shown here is derived from an EMBL/GenBank/DDBJ whole genome shotgun (WGS) entry which is preliminary data.</text>
</comment>
<dbReference type="CDD" id="cd08204">
    <property type="entry name" value="ArfGap"/>
    <property type="match status" value="1"/>
</dbReference>
<evidence type="ECO:0000256" key="1">
    <source>
        <dbReference type="PROSITE-ProRule" id="PRU00288"/>
    </source>
</evidence>
<evidence type="ECO:0000259" key="2">
    <source>
        <dbReference type="PROSITE" id="PS50115"/>
    </source>
</evidence>
<dbReference type="GO" id="GO:0005543">
    <property type="term" value="F:phospholipid binding"/>
    <property type="evidence" value="ECO:0007669"/>
    <property type="project" value="InterPro"/>
</dbReference>
<keyword evidence="1" id="KW-0479">Metal-binding</keyword>
<dbReference type="SMART" id="SM00105">
    <property type="entry name" value="ArfGap"/>
    <property type="match status" value="1"/>
</dbReference>
<dbReference type="InterPro" id="IPR044518">
    <property type="entry name" value="ARF_GAP_AGD11/12/13"/>
</dbReference>
<sequence length="92" mass="10675">MSVQERPSRASTRKLKELLHKSENRICADCCAPDPKWASSTIGVFICIKCCGVHRSLGTHISKVLSLTLDDWSEEEMSLWLRWWKLLRQFNL</sequence>
<keyword evidence="1" id="KW-0863">Zinc-finger</keyword>
<dbReference type="AlphaFoldDB" id="A0AAX6GCL1"/>
<dbReference type="EMBL" id="JANAVB010021200">
    <property type="protein sequence ID" value="KAJ6826025.1"/>
    <property type="molecule type" value="Genomic_DNA"/>
</dbReference>
<dbReference type="GO" id="GO:0005096">
    <property type="term" value="F:GTPase activator activity"/>
    <property type="evidence" value="ECO:0007669"/>
    <property type="project" value="InterPro"/>
</dbReference>
<organism evidence="3 4">
    <name type="scientific">Iris pallida</name>
    <name type="common">Sweet iris</name>
    <dbReference type="NCBI Taxonomy" id="29817"/>
    <lineage>
        <taxon>Eukaryota</taxon>
        <taxon>Viridiplantae</taxon>
        <taxon>Streptophyta</taxon>
        <taxon>Embryophyta</taxon>
        <taxon>Tracheophyta</taxon>
        <taxon>Spermatophyta</taxon>
        <taxon>Magnoliopsida</taxon>
        <taxon>Liliopsida</taxon>
        <taxon>Asparagales</taxon>
        <taxon>Iridaceae</taxon>
        <taxon>Iridoideae</taxon>
        <taxon>Irideae</taxon>
        <taxon>Iris</taxon>
    </lineage>
</organism>
<evidence type="ECO:0000313" key="3">
    <source>
        <dbReference type="EMBL" id="KAJ6826025.1"/>
    </source>
</evidence>
<dbReference type="PANTHER" id="PTHR46220:SF1">
    <property type="entry name" value="ADP-RIBOSYLATION FACTOR GTPASE-ACTIVATING PROTEIN AGD12"/>
    <property type="match status" value="1"/>
</dbReference>
<dbReference type="SUPFAM" id="SSF57863">
    <property type="entry name" value="ArfGap/RecO-like zinc finger"/>
    <property type="match status" value="1"/>
</dbReference>
<dbReference type="InterPro" id="IPR001164">
    <property type="entry name" value="ArfGAP_dom"/>
</dbReference>
<feature type="domain" description="Arf-GAP" evidence="2">
    <location>
        <begin position="12"/>
        <end position="77"/>
    </location>
</feature>
<evidence type="ECO:0000313" key="4">
    <source>
        <dbReference type="Proteomes" id="UP001140949"/>
    </source>
</evidence>
<dbReference type="Gene3D" id="1.10.220.150">
    <property type="entry name" value="Arf GTPase activating protein"/>
    <property type="match status" value="1"/>
</dbReference>
<protein>
    <submittedName>
        <fullName evidence="3">ADP-ribosylation factor GTPase-activating protein AGD12-like isoform X1</fullName>
    </submittedName>
</protein>
<proteinExistence type="predicted"/>
<keyword evidence="1" id="KW-0862">Zinc</keyword>
<reference evidence="3" key="1">
    <citation type="journal article" date="2023" name="GigaByte">
        <title>Genome assembly of the bearded iris, Iris pallida Lam.</title>
        <authorList>
            <person name="Bruccoleri R.E."/>
            <person name="Oakeley E.J."/>
            <person name="Faust A.M.E."/>
            <person name="Altorfer M."/>
            <person name="Dessus-Babus S."/>
            <person name="Burckhardt D."/>
            <person name="Oertli M."/>
            <person name="Naumann U."/>
            <person name="Petersen F."/>
            <person name="Wong J."/>
        </authorList>
    </citation>
    <scope>NUCLEOTIDE SEQUENCE</scope>
    <source>
        <strain evidence="3">GSM-AAB239-AS_SAM_17_03QT</strain>
    </source>
</reference>
<dbReference type="Proteomes" id="UP001140949">
    <property type="component" value="Unassembled WGS sequence"/>
</dbReference>
<name>A0AAX6GCL1_IRIPA</name>
<gene>
    <name evidence="3" type="ORF">M6B38_373780</name>
</gene>
<dbReference type="Pfam" id="PF01412">
    <property type="entry name" value="ArfGap"/>
    <property type="match status" value="1"/>
</dbReference>
<reference evidence="3" key="2">
    <citation type="submission" date="2023-04" db="EMBL/GenBank/DDBJ databases">
        <authorList>
            <person name="Bruccoleri R.E."/>
            <person name="Oakeley E.J."/>
            <person name="Faust A.-M."/>
            <person name="Dessus-Babus S."/>
            <person name="Altorfer M."/>
            <person name="Burckhardt D."/>
            <person name="Oertli M."/>
            <person name="Naumann U."/>
            <person name="Petersen F."/>
            <person name="Wong J."/>
        </authorList>
    </citation>
    <scope>NUCLEOTIDE SEQUENCE</scope>
    <source>
        <strain evidence="3">GSM-AAB239-AS_SAM_17_03QT</strain>
        <tissue evidence="3">Leaf</tissue>
    </source>
</reference>
<dbReference type="PRINTS" id="PR00405">
    <property type="entry name" value="REVINTRACTNG"/>
</dbReference>
<dbReference type="GO" id="GO:0008270">
    <property type="term" value="F:zinc ion binding"/>
    <property type="evidence" value="ECO:0007669"/>
    <property type="project" value="UniProtKB-KW"/>
</dbReference>